<dbReference type="SUPFAM" id="SSF48179">
    <property type="entry name" value="6-phosphogluconate dehydrogenase C-terminal domain-like"/>
    <property type="match status" value="1"/>
</dbReference>
<dbReference type="Gene3D" id="1.10.1040.10">
    <property type="entry name" value="N-(1-d-carboxylethyl)-l-norvaline Dehydrogenase, domain 2"/>
    <property type="match status" value="1"/>
</dbReference>
<dbReference type="NCBIfam" id="NF005875">
    <property type="entry name" value="PRK07819.1"/>
    <property type="match status" value="1"/>
</dbReference>
<dbReference type="AlphaFoldDB" id="A0A6J7HK55"/>
<protein>
    <submittedName>
        <fullName evidence="4">Unannotated protein</fullName>
    </submittedName>
</protein>
<dbReference type="InterPro" id="IPR036291">
    <property type="entry name" value="NAD(P)-bd_dom_sf"/>
</dbReference>
<dbReference type="GO" id="GO:0070403">
    <property type="term" value="F:NAD+ binding"/>
    <property type="evidence" value="ECO:0007669"/>
    <property type="project" value="InterPro"/>
</dbReference>
<evidence type="ECO:0000259" key="3">
    <source>
        <dbReference type="Pfam" id="PF02737"/>
    </source>
</evidence>
<dbReference type="Gene3D" id="3.40.50.720">
    <property type="entry name" value="NAD(P)-binding Rossmann-like Domain"/>
    <property type="match status" value="1"/>
</dbReference>
<dbReference type="Pfam" id="PF02737">
    <property type="entry name" value="3HCDH_N"/>
    <property type="match status" value="1"/>
</dbReference>
<evidence type="ECO:0000256" key="1">
    <source>
        <dbReference type="ARBA" id="ARBA00023002"/>
    </source>
</evidence>
<evidence type="ECO:0000259" key="2">
    <source>
        <dbReference type="Pfam" id="PF00725"/>
    </source>
</evidence>
<feature type="domain" description="3-hydroxyacyl-CoA dehydrogenase C-terminal" evidence="2">
    <location>
        <begin position="193"/>
        <end position="289"/>
    </location>
</feature>
<dbReference type="InterPro" id="IPR022694">
    <property type="entry name" value="3-OHacyl-CoA_DH"/>
</dbReference>
<keyword evidence="1" id="KW-0560">Oxidoreductase</keyword>
<dbReference type="Pfam" id="PF00725">
    <property type="entry name" value="3HCDH"/>
    <property type="match status" value="1"/>
</dbReference>
<dbReference type="InterPro" id="IPR008927">
    <property type="entry name" value="6-PGluconate_DH-like_C_sf"/>
</dbReference>
<dbReference type="InterPro" id="IPR006108">
    <property type="entry name" value="3HC_DH_C"/>
</dbReference>
<dbReference type="SUPFAM" id="SSF51735">
    <property type="entry name" value="NAD(P)-binding Rossmann-fold domains"/>
    <property type="match status" value="1"/>
</dbReference>
<dbReference type="PIRSF" id="PIRSF000105">
    <property type="entry name" value="HCDH"/>
    <property type="match status" value="1"/>
</dbReference>
<feature type="domain" description="3-hydroxyacyl-CoA dehydrogenase NAD binding" evidence="3">
    <location>
        <begin position="10"/>
        <end position="188"/>
    </location>
</feature>
<accession>A0A6J7HK55</accession>
<sequence>MSAAEPIDLVGVVGGGQMGAGIAEVSARAGCDVVIVEVSQERADAALGRIGASLQRGVGRGKLTAEEADATLGRLRASGSMDDLADRQLVVEAVVEEKGAKLDVVGRLAEVVRDPDAILASNTSSIPIVELGAAVGTRSTNVLGLHFFNPVPVLSLVEIIPSLLTAESVTERARTFVVDRLGKDPINAPDRAGFTVNALLIPYLLSAIRMLEQGLASAKDIDDGMVKGCAHPMGPLRLSDLIGLDTVLGVAETLYDEQREQLFAPPALLQRLVSAGRLGRKTGHGLYDYA</sequence>
<proteinExistence type="predicted"/>
<dbReference type="EMBL" id="CAFBMK010000084">
    <property type="protein sequence ID" value="CAB4916540.1"/>
    <property type="molecule type" value="Genomic_DNA"/>
</dbReference>
<evidence type="ECO:0000313" key="4">
    <source>
        <dbReference type="EMBL" id="CAB4916540.1"/>
    </source>
</evidence>
<dbReference type="PANTHER" id="PTHR48075:SF9">
    <property type="entry name" value="3-HYDROXYBUTYRYL-COA DEHYDROGENASE"/>
    <property type="match status" value="1"/>
</dbReference>
<dbReference type="GO" id="GO:0006635">
    <property type="term" value="P:fatty acid beta-oxidation"/>
    <property type="evidence" value="ECO:0007669"/>
    <property type="project" value="TreeGrafter"/>
</dbReference>
<reference evidence="4" key="1">
    <citation type="submission" date="2020-05" db="EMBL/GenBank/DDBJ databases">
        <authorList>
            <person name="Chiriac C."/>
            <person name="Salcher M."/>
            <person name="Ghai R."/>
            <person name="Kavagutti S V."/>
        </authorList>
    </citation>
    <scope>NUCLEOTIDE SEQUENCE</scope>
</reference>
<dbReference type="PANTHER" id="PTHR48075">
    <property type="entry name" value="3-HYDROXYACYL-COA DEHYDROGENASE FAMILY PROTEIN"/>
    <property type="match status" value="1"/>
</dbReference>
<organism evidence="4">
    <name type="scientific">freshwater metagenome</name>
    <dbReference type="NCBI Taxonomy" id="449393"/>
    <lineage>
        <taxon>unclassified sequences</taxon>
        <taxon>metagenomes</taxon>
        <taxon>ecological metagenomes</taxon>
    </lineage>
</organism>
<dbReference type="InterPro" id="IPR006176">
    <property type="entry name" value="3-OHacyl-CoA_DH_NAD-bd"/>
</dbReference>
<name>A0A6J7HK55_9ZZZZ</name>
<gene>
    <name evidence="4" type="ORF">UFOPK3564_01596</name>
</gene>
<dbReference type="InterPro" id="IPR013328">
    <property type="entry name" value="6PGD_dom2"/>
</dbReference>
<dbReference type="GO" id="GO:0008691">
    <property type="term" value="F:3-hydroxybutyryl-CoA dehydrogenase activity"/>
    <property type="evidence" value="ECO:0007669"/>
    <property type="project" value="TreeGrafter"/>
</dbReference>